<proteinExistence type="predicted"/>
<dbReference type="RefSeq" id="WP_381236131.1">
    <property type="nucleotide sequence ID" value="NZ_JBHSKH010000026.1"/>
</dbReference>
<reference evidence="3" key="1">
    <citation type="journal article" date="2019" name="Int. J. Syst. Evol. Microbiol.">
        <title>The Global Catalogue of Microorganisms (GCM) 10K type strain sequencing project: providing services to taxonomists for standard genome sequencing and annotation.</title>
        <authorList>
            <consortium name="The Broad Institute Genomics Platform"/>
            <consortium name="The Broad Institute Genome Sequencing Center for Infectious Disease"/>
            <person name="Wu L."/>
            <person name="Ma J."/>
        </authorList>
    </citation>
    <scope>NUCLEOTIDE SEQUENCE [LARGE SCALE GENOMIC DNA]</scope>
    <source>
        <strain evidence="3">CGMCC 4.7020</strain>
    </source>
</reference>
<feature type="region of interest" description="Disordered" evidence="1">
    <location>
        <begin position="116"/>
        <end position="136"/>
    </location>
</feature>
<evidence type="ECO:0000313" key="3">
    <source>
        <dbReference type="Proteomes" id="UP001597058"/>
    </source>
</evidence>
<gene>
    <name evidence="2" type="ORF">ACFQ5X_21470</name>
</gene>
<accession>A0ABW3XJI8</accession>
<sequence>MPGIGLHADRARVHAILAHSQIVLDNSGDAEWPGLEALLVTAAENSLVLDTAGALSPEWAALLAAEAAWHVVNAAGQVASGLTDPRLTDLLARLDSLPPATKVDLLSTAAQRTRFEPPPVVSVGPAQVGPRGHQAGHGRKPGPCPCACNSAGFCGGCGHAGCGGRR</sequence>
<keyword evidence="3" id="KW-1185">Reference proteome</keyword>
<organism evidence="2 3">
    <name type="scientific">Streptomyces kaempferi</name>
    <dbReference type="NCBI Taxonomy" id="333725"/>
    <lineage>
        <taxon>Bacteria</taxon>
        <taxon>Bacillati</taxon>
        <taxon>Actinomycetota</taxon>
        <taxon>Actinomycetes</taxon>
        <taxon>Kitasatosporales</taxon>
        <taxon>Streptomycetaceae</taxon>
        <taxon>Streptomyces</taxon>
    </lineage>
</organism>
<dbReference type="EMBL" id="JBHTMM010000026">
    <property type="protein sequence ID" value="MFD1308413.1"/>
    <property type="molecule type" value="Genomic_DNA"/>
</dbReference>
<name>A0ABW3XJI8_9ACTN</name>
<evidence type="ECO:0000313" key="2">
    <source>
        <dbReference type="EMBL" id="MFD1308413.1"/>
    </source>
</evidence>
<protein>
    <submittedName>
        <fullName evidence="2">Uncharacterized protein</fullName>
    </submittedName>
</protein>
<comment type="caution">
    <text evidence="2">The sequence shown here is derived from an EMBL/GenBank/DDBJ whole genome shotgun (WGS) entry which is preliminary data.</text>
</comment>
<evidence type="ECO:0000256" key="1">
    <source>
        <dbReference type="SAM" id="MobiDB-lite"/>
    </source>
</evidence>
<dbReference type="Proteomes" id="UP001597058">
    <property type="component" value="Unassembled WGS sequence"/>
</dbReference>